<dbReference type="GO" id="GO:0005634">
    <property type="term" value="C:nucleus"/>
    <property type="evidence" value="ECO:0007669"/>
    <property type="project" value="TreeGrafter"/>
</dbReference>
<name>A0A1E4TX72_PACTA</name>
<protein>
    <recommendedName>
        <fullName evidence="4">RRM domain-containing protein</fullName>
    </recommendedName>
</protein>
<accession>A0A1E4TX72</accession>
<evidence type="ECO:0000256" key="2">
    <source>
        <dbReference type="PROSITE-ProRule" id="PRU00176"/>
    </source>
</evidence>
<evidence type="ECO:0000256" key="3">
    <source>
        <dbReference type="SAM" id="MobiDB-lite"/>
    </source>
</evidence>
<dbReference type="PROSITE" id="PS50102">
    <property type="entry name" value="RRM"/>
    <property type="match status" value="3"/>
</dbReference>
<feature type="domain" description="RRM" evidence="4">
    <location>
        <begin position="208"/>
        <end position="285"/>
    </location>
</feature>
<feature type="compositionally biased region" description="Basic and acidic residues" evidence="3">
    <location>
        <begin position="159"/>
        <end position="181"/>
    </location>
</feature>
<evidence type="ECO:0000313" key="5">
    <source>
        <dbReference type="EMBL" id="ODV96324.1"/>
    </source>
</evidence>
<dbReference type="InterPro" id="IPR035979">
    <property type="entry name" value="RBD_domain_sf"/>
</dbReference>
<dbReference type="Gene3D" id="3.30.70.330">
    <property type="match status" value="3"/>
</dbReference>
<feature type="region of interest" description="Disordered" evidence="3">
    <location>
        <begin position="1"/>
        <end position="74"/>
    </location>
</feature>
<feature type="domain" description="RRM" evidence="4">
    <location>
        <begin position="80"/>
        <end position="156"/>
    </location>
</feature>
<dbReference type="STRING" id="669874.A0A1E4TX72"/>
<dbReference type="EMBL" id="KV454013">
    <property type="protein sequence ID" value="ODV96324.1"/>
    <property type="molecule type" value="Genomic_DNA"/>
</dbReference>
<dbReference type="InterPro" id="IPR000504">
    <property type="entry name" value="RRM_dom"/>
</dbReference>
<evidence type="ECO:0000313" key="6">
    <source>
        <dbReference type="Proteomes" id="UP000094236"/>
    </source>
</evidence>
<dbReference type="CDD" id="cd21605">
    <property type="entry name" value="RRM1_HRB1_GBP2"/>
    <property type="match status" value="1"/>
</dbReference>
<evidence type="ECO:0000259" key="4">
    <source>
        <dbReference type="PROSITE" id="PS50102"/>
    </source>
</evidence>
<dbReference type="GO" id="GO:0003729">
    <property type="term" value="F:mRNA binding"/>
    <property type="evidence" value="ECO:0007669"/>
    <property type="project" value="TreeGrafter"/>
</dbReference>
<feature type="region of interest" description="Disordered" evidence="3">
    <location>
        <begin position="151"/>
        <end position="181"/>
    </location>
</feature>
<reference evidence="6" key="1">
    <citation type="submission" date="2016-05" db="EMBL/GenBank/DDBJ databases">
        <title>Comparative genomics of biotechnologically important yeasts.</title>
        <authorList>
            <consortium name="DOE Joint Genome Institute"/>
            <person name="Riley R."/>
            <person name="Haridas S."/>
            <person name="Wolfe K.H."/>
            <person name="Lopes M.R."/>
            <person name="Hittinger C.T."/>
            <person name="Goker M."/>
            <person name="Salamov A."/>
            <person name="Wisecaver J."/>
            <person name="Long T.M."/>
            <person name="Aerts A.L."/>
            <person name="Barry K."/>
            <person name="Choi C."/>
            <person name="Clum A."/>
            <person name="Coughlan A.Y."/>
            <person name="Deshpande S."/>
            <person name="Douglass A.P."/>
            <person name="Hanson S.J."/>
            <person name="Klenk H.-P."/>
            <person name="Labutti K."/>
            <person name="Lapidus A."/>
            <person name="Lindquist E."/>
            <person name="Lipzen A."/>
            <person name="Meier-Kolthoff J.P."/>
            <person name="Ohm R.A."/>
            <person name="Otillar R.P."/>
            <person name="Pangilinan J."/>
            <person name="Peng Y."/>
            <person name="Rokas A."/>
            <person name="Rosa C.A."/>
            <person name="Scheuner C."/>
            <person name="Sibirny A.A."/>
            <person name="Slot J.C."/>
            <person name="Stielow J.B."/>
            <person name="Sun H."/>
            <person name="Kurtzman C.P."/>
            <person name="Blackwell M."/>
            <person name="Grigoriev I.V."/>
            <person name="Jeffries T.W."/>
        </authorList>
    </citation>
    <scope>NUCLEOTIDE SEQUENCE [LARGE SCALE GENOMIC DNA]</scope>
    <source>
        <strain evidence="6">NRRL Y-2460</strain>
    </source>
</reference>
<proteinExistence type="predicted"/>
<feature type="compositionally biased region" description="Basic and acidic residues" evidence="3">
    <location>
        <begin position="10"/>
        <end position="74"/>
    </location>
</feature>
<dbReference type="PANTHER" id="PTHR48025">
    <property type="entry name" value="OS02G0815200 PROTEIN"/>
    <property type="match status" value="1"/>
</dbReference>
<dbReference type="PANTHER" id="PTHR48025:SF1">
    <property type="entry name" value="RRM DOMAIN-CONTAINING PROTEIN"/>
    <property type="match status" value="1"/>
</dbReference>
<gene>
    <name evidence="5" type="ORF">PACTADRAFT_33497</name>
</gene>
<evidence type="ECO:0000256" key="1">
    <source>
        <dbReference type="ARBA" id="ARBA00022884"/>
    </source>
</evidence>
<dbReference type="SMART" id="SM00360">
    <property type="entry name" value="RRM"/>
    <property type="match status" value="3"/>
</dbReference>
<organism evidence="5 6">
    <name type="scientific">Pachysolen tannophilus NRRL Y-2460</name>
    <dbReference type="NCBI Taxonomy" id="669874"/>
    <lineage>
        <taxon>Eukaryota</taxon>
        <taxon>Fungi</taxon>
        <taxon>Dikarya</taxon>
        <taxon>Ascomycota</taxon>
        <taxon>Saccharomycotina</taxon>
        <taxon>Pichiomycetes</taxon>
        <taxon>Pachysolenaceae</taxon>
        <taxon>Pachysolen</taxon>
    </lineage>
</organism>
<dbReference type="OrthoDB" id="1049195at2759"/>
<dbReference type="Proteomes" id="UP000094236">
    <property type="component" value="Unassembled WGS sequence"/>
</dbReference>
<dbReference type="AlphaFoldDB" id="A0A1E4TX72"/>
<dbReference type="SUPFAM" id="SSF54928">
    <property type="entry name" value="RNA-binding domain, RBD"/>
    <property type="match status" value="2"/>
</dbReference>
<feature type="domain" description="RRM" evidence="4">
    <location>
        <begin position="318"/>
        <end position="395"/>
    </location>
</feature>
<dbReference type="InterPro" id="IPR050502">
    <property type="entry name" value="Euk_RNA-bind_prot"/>
</dbReference>
<dbReference type="Pfam" id="PF00076">
    <property type="entry name" value="RRM_1"/>
    <property type="match status" value="3"/>
</dbReference>
<dbReference type="InterPro" id="IPR012677">
    <property type="entry name" value="Nucleotide-bd_a/b_plait_sf"/>
</dbReference>
<keyword evidence="6" id="KW-1185">Reference proteome</keyword>
<sequence length="396" mass="46201">MVVEDMEIDDYQRDRSRSPKRDDEGSRSRSPPARDRSPRRNFDRRPTYRDSYRSSSYRDSRSRDQKDNEYRAKTERNHGNSIFIGNLPFNCEWHDLKDHFKAVGEIIRADIVTNHGKSRGMGTVEFTDKESVQKAIDEFNHTEFLSREIFVRQDYPPPESKRDRYDERRSNRRYEERRYDDRRSNRYEERRSFDRRTINAPPPPPEGCEIFVGNLPFRTNWQDLKDLFRNVGDVTRADVRLDDRGRSRGFGTVIFSNKEDAEKAIETYQGYEIDGRKIDIRAGNSGKRIVEEDLRPKFTAKKNSEFTEDVVGDGEPSETIFADNLPFATANEDLFDLFETVGKVEKAEIKYNSDGRASGSAVVRFTNADDAASAIQKLNNYEYGNRPLKLSYAKLP</sequence>
<dbReference type="FunFam" id="3.30.70.330:FF:000362">
    <property type="entry name" value="GBP2p Poly(A+) RNA-binding protein"/>
    <property type="match status" value="1"/>
</dbReference>
<keyword evidence="1 2" id="KW-0694">RNA-binding</keyword>